<keyword evidence="2" id="KW-1133">Transmembrane helix</keyword>
<evidence type="ECO:0000259" key="3">
    <source>
        <dbReference type="SMART" id="SM00313"/>
    </source>
</evidence>
<feature type="region of interest" description="Disordered" evidence="1">
    <location>
        <begin position="1351"/>
        <end position="1381"/>
    </location>
</feature>
<dbReference type="Pfam" id="PF02194">
    <property type="entry name" value="PXA"/>
    <property type="match status" value="1"/>
</dbReference>
<reference evidence="5" key="1">
    <citation type="submission" date="2014-03" db="EMBL/GenBank/DDBJ databases">
        <title>The Genome Sequence of Puccinia striiformis f. sp. tritici PST-78.</title>
        <authorList>
            <consortium name="The Broad Institute Genome Sequencing Platform"/>
            <person name="Cuomo C."/>
            <person name="Hulbert S."/>
            <person name="Chen X."/>
            <person name="Walker B."/>
            <person name="Young S.K."/>
            <person name="Zeng Q."/>
            <person name="Gargeya S."/>
            <person name="Fitzgerald M."/>
            <person name="Haas B."/>
            <person name="Abouelleil A."/>
            <person name="Alvarado L."/>
            <person name="Arachchi H.M."/>
            <person name="Berlin A.M."/>
            <person name="Chapman S.B."/>
            <person name="Goldberg J."/>
            <person name="Griggs A."/>
            <person name="Gujja S."/>
            <person name="Hansen M."/>
            <person name="Howarth C."/>
            <person name="Imamovic A."/>
            <person name="Larimer J."/>
            <person name="McCowan C."/>
            <person name="Montmayeur A."/>
            <person name="Murphy C."/>
            <person name="Neiman D."/>
            <person name="Pearson M."/>
            <person name="Priest M."/>
            <person name="Roberts A."/>
            <person name="Saif S."/>
            <person name="Shea T."/>
            <person name="Sisk P."/>
            <person name="Sykes S."/>
            <person name="Wortman J."/>
            <person name="Nusbaum C."/>
            <person name="Birren B."/>
        </authorList>
    </citation>
    <scope>NUCLEOTIDE SEQUENCE [LARGE SCALE GENOMIC DNA]</scope>
    <source>
        <strain evidence="5">race PST-78</strain>
    </source>
</reference>
<accession>A0A0L0VI13</accession>
<dbReference type="SMART" id="SM00313">
    <property type="entry name" value="PXA"/>
    <property type="match status" value="1"/>
</dbReference>
<feature type="region of interest" description="Disordered" evidence="1">
    <location>
        <begin position="1188"/>
        <end position="1296"/>
    </location>
</feature>
<feature type="compositionally biased region" description="Low complexity" evidence="1">
    <location>
        <begin position="1236"/>
        <end position="1261"/>
    </location>
</feature>
<feature type="compositionally biased region" description="Basic residues" evidence="1">
    <location>
        <begin position="1212"/>
        <end position="1222"/>
    </location>
</feature>
<dbReference type="CDD" id="cd06093">
    <property type="entry name" value="PX_domain"/>
    <property type="match status" value="1"/>
</dbReference>
<sequence length="1409" mass="153730">MDTTALPEQSVPVTLTEDKSSRQVDSSHISAHNPQVVLISGAIGLLLLFVRIGPFSFILVIIVSFALSALPDFRGIVDSTLGTTLSPQLRLAEAFPGLEVQARSVGQDKQESSTNYHYQSNHGITKLDQLPEQLQSAFSSLFDLIIRNYVESWYLLPSVSTGDKAFLSQLRNALNHILLNAHAKLTTKSSKETMIYLIGCLSMNVVRELNNRANSKSQISSQDRIAQRLTQTRRISEEILLTLGSPSITSSPLTLNLASEVLTVQLISITKTYNSDWFNKTLIDSLGTGTPTQVSLAATSTKATSAAVTAAVVDQIKENSKQNRSLFSSPSPSPSRSHSANDVPQSVAATPDDIRSVTGNDVLIAYLKSPTNFNLSVITKPNCTINLQNLFEHTSKWAPQSGMTDSGRSSLLSPSSHDLVQVECLVKLFNHFDSFHKTCQSANLKPDLIKVDAISVLSALAPLMDYTVDQHIASQSNQSSKDQISSTWKSVIVETLRRLELFSASGSLVFGNLQEWILDQLRSIKSDQSDQLSAVSGPETNLDIEYQPWATTAPGSTREGKIHYMTLPNIPEAGSAGYTVESPPMQSQDLASSRDDHTWDKAKNSTTEAILNRHRAPSVTRVSPSSAGFGASPRKHSTQENFGSPSATLPSSAYSTRVPEEGDMTEGYSLDETSDNEDSETNLSNQSINPPYSSAASISATRADDLNVSVSPSRSSSTNMLPISDNSQPASFSVSVTDMSPPSVTDPKTGLIKQKKDISLLIAVEASFVPGFIVTRGWPEIERMDLAINKKKLVGVGTKAFPRALLPTNLNFKTIDHVRRELEAYLKCLLNDERYSKSEPVLKFFAKERSGMSGRGGAINNILNSTSSTLDSIGKGVASVGKEVVSKPVDFATLGLNRLSKGVFSGLPFGNSTTPTREGNEESASLETGSRRGSLQRANSTKSNLTLLEPFNESNKTAEGLVKTPTRNDAHQSDGNREERLSYHSPTKGTREEKSEQQSVAARNPESTSGPRSTSDVSTALQTRHEKDHASNLTSQSPVYPQRSRSVGMAPEKKQEPWVASNFTETVKPATASPDKSIKPTVPSNGKTKSLPASSIAATTTLSGKEFDTVIIGMISILEAAYGLDQKQGGSGNNTPWSMKRGVLRVLETILRTTSFSDFIRLTLSQIIDKFEKVETYVDLINSVLLSLPSSSSTPEEDDQRGTGDDNEHQNYKNKRKLRPRKSFSSLVSEAEDSSDNLSLDLSSSRPTSPSSPSSSTDTQSNQYQYQSLVDDEDDKKSDLKLNHQSKTDRLTQIKQQRKDAARKLFVESWSNLKIGLGSNATDLAANKVFDLFQEFDDPKNINHQQQEVGVVAEDSSDLSNQDKIKRRKNNNDDDNNHLDSSVVQNLPSGIEFIVHNLLLDLIRIILLL</sequence>
<feature type="compositionally biased region" description="Basic and acidic residues" evidence="1">
    <location>
        <begin position="1200"/>
        <end position="1211"/>
    </location>
</feature>
<dbReference type="Proteomes" id="UP000054564">
    <property type="component" value="Unassembled WGS sequence"/>
</dbReference>
<gene>
    <name evidence="4" type="ORF">PSTG_08171</name>
</gene>
<feature type="compositionally biased region" description="Polar residues" evidence="1">
    <location>
        <begin position="1031"/>
        <end position="1045"/>
    </location>
</feature>
<feature type="compositionally biased region" description="Polar residues" evidence="1">
    <location>
        <begin position="639"/>
        <end position="655"/>
    </location>
</feature>
<keyword evidence="2" id="KW-0472">Membrane</keyword>
<organism evidence="4 5">
    <name type="scientific">Puccinia striiformis f. sp. tritici PST-78</name>
    <dbReference type="NCBI Taxonomy" id="1165861"/>
    <lineage>
        <taxon>Eukaryota</taxon>
        <taxon>Fungi</taxon>
        <taxon>Dikarya</taxon>
        <taxon>Basidiomycota</taxon>
        <taxon>Pucciniomycotina</taxon>
        <taxon>Pucciniomycetes</taxon>
        <taxon>Pucciniales</taxon>
        <taxon>Pucciniaceae</taxon>
        <taxon>Puccinia</taxon>
    </lineage>
</organism>
<dbReference type="OrthoDB" id="120967at2759"/>
<dbReference type="InterPro" id="IPR003114">
    <property type="entry name" value="Phox_assoc"/>
</dbReference>
<evidence type="ECO:0000313" key="4">
    <source>
        <dbReference type="EMBL" id="KNE98619.1"/>
    </source>
</evidence>
<feature type="region of interest" description="Disordered" evidence="1">
    <location>
        <begin position="575"/>
        <end position="748"/>
    </location>
</feature>
<name>A0A0L0VI13_9BASI</name>
<feature type="domain" description="PXA" evidence="3">
    <location>
        <begin position="131"/>
        <end position="286"/>
    </location>
</feature>
<dbReference type="EMBL" id="AJIL01000055">
    <property type="protein sequence ID" value="KNE98619.1"/>
    <property type="molecule type" value="Genomic_DNA"/>
</dbReference>
<dbReference type="PANTHER" id="PTHR22775:SF3">
    <property type="entry name" value="SORTING NEXIN-13"/>
    <property type="match status" value="1"/>
</dbReference>
<feature type="compositionally biased region" description="Basic and acidic residues" evidence="1">
    <location>
        <begin position="592"/>
        <end position="603"/>
    </location>
</feature>
<comment type="caution">
    <text evidence="4">The sequence shown here is derived from an EMBL/GenBank/DDBJ whole genome shotgun (WGS) entry which is preliminary data.</text>
</comment>
<evidence type="ECO:0000256" key="2">
    <source>
        <dbReference type="SAM" id="Phobius"/>
    </source>
</evidence>
<feature type="compositionally biased region" description="Basic and acidic residues" evidence="1">
    <location>
        <begin position="966"/>
        <end position="982"/>
    </location>
</feature>
<dbReference type="GO" id="GO:0035091">
    <property type="term" value="F:phosphatidylinositol binding"/>
    <property type="evidence" value="ECO:0007669"/>
    <property type="project" value="TreeGrafter"/>
</dbReference>
<feature type="compositionally biased region" description="Polar residues" evidence="1">
    <location>
        <begin position="910"/>
        <end position="957"/>
    </location>
</feature>
<dbReference type="PANTHER" id="PTHR22775">
    <property type="entry name" value="SORTING NEXIN"/>
    <property type="match status" value="1"/>
</dbReference>
<protein>
    <recommendedName>
        <fullName evidence="3">PXA domain-containing protein</fullName>
    </recommendedName>
</protein>
<feature type="transmembrane region" description="Helical" evidence="2">
    <location>
        <begin position="36"/>
        <end position="67"/>
    </location>
</feature>
<keyword evidence="5" id="KW-1185">Reference proteome</keyword>
<evidence type="ECO:0000256" key="1">
    <source>
        <dbReference type="SAM" id="MobiDB-lite"/>
    </source>
</evidence>
<feature type="compositionally biased region" description="Low complexity" evidence="1">
    <location>
        <begin position="325"/>
        <end position="338"/>
    </location>
</feature>
<proteinExistence type="predicted"/>
<feature type="compositionally biased region" description="Basic and acidic residues" evidence="1">
    <location>
        <begin position="1275"/>
        <end position="1296"/>
    </location>
</feature>
<keyword evidence="2" id="KW-0812">Transmembrane</keyword>
<feature type="compositionally biased region" description="Polar residues" evidence="1">
    <location>
        <begin position="718"/>
        <end position="743"/>
    </location>
</feature>
<feature type="compositionally biased region" description="Polar residues" evidence="1">
    <location>
        <begin position="997"/>
        <end position="1022"/>
    </location>
</feature>
<feature type="region of interest" description="Disordered" evidence="1">
    <location>
        <begin position="321"/>
        <end position="352"/>
    </location>
</feature>
<feature type="compositionally biased region" description="Polar residues" evidence="1">
    <location>
        <begin position="681"/>
        <end position="700"/>
    </location>
</feature>
<feature type="compositionally biased region" description="Polar residues" evidence="1">
    <location>
        <begin position="1082"/>
        <end position="1091"/>
    </location>
</feature>
<feature type="compositionally biased region" description="Low complexity" evidence="1">
    <location>
        <begin position="708"/>
        <end position="717"/>
    </location>
</feature>
<feature type="region of interest" description="Disordered" evidence="1">
    <location>
        <begin position="905"/>
        <end position="1091"/>
    </location>
</feature>
<evidence type="ECO:0000313" key="5">
    <source>
        <dbReference type="Proteomes" id="UP000054564"/>
    </source>
</evidence>